<feature type="transmembrane region" description="Helical" evidence="9">
    <location>
        <begin position="182"/>
        <end position="202"/>
    </location>
</feature>
<evidence type="ECO:0000313" key="10">
    <source>
        <dbReference type="EMBL" id="CAI9741282.1"/>
    </source>
</evidence>
<keyword evidence="6 9" id="KW-0472">Membrane</keyword>
<evidence type="ECO:0000313" key="11">
    <source>
        <dbReference type="Proteomes" id="UP001162480"/>
    </source>
</evidence>
<dbReference type="Proteomes" id="UP001162480">
    <property type="component" value="Chromosome 26"/>
</dbReference>
<feature type="transmembrane region" description="Helical" evidence="9">
    <location>
        <begin position="425"/>
        <end position="445"/>
    </location>
</feature>
<keyword evidence="4 9" id="KW-0812">Transmembrane</keyword>
<evidence type="ECO:0000256" key="7">
    <source>
        <dbReference type="RuleBase" id="RU003346"/>
    </source>
</evidence>
<dbReference type="Pfam" id="PF00083">
    <property type="entry name" value="Sugar_tr"/>
    <property type="match status" value="1"/>
</dbReference>
<dbReference type="EMBL" id="OX597839">
    <property type="protein sequence ID" value="CAI9741281.1"/>
    <property type="molecule type" value="Genomic_DNA"/>
</dbReference>
<evidence type="ECO:0000256" key="1">
    <source>
        <dbReference type="ARBA" id="ARBA00004651"/>
    </source>
</evidence>
<protein>
    <submittedName>
        <fullName evidence="10">Solute carrier family 2, facilitated glucose transporter member 1-like isoform X2</fullName>
    </submittedName>
</protein>
<keyword evidence="10" id="KW-0762">Sugar transport</keyword>
<feature type="transmembrane region" description="Helical" evidence="9">
    <location>
        <begin position="271"/>
        <end position="292"/>
    </location>
</feature>
<keyword evidence="2 7" id="KW-0813">Transport</keyword>
<feature type="transmembrane region" description="Helical" evidence="9">
    <location>
        <begin position="489"/>
        <end position="517"/>
    </location>
</feature>
<dbReference type="GO" id="GO:1990539">
    <property type="term" value="P:fructose import across plasma membrane"/>
    <property type="evidence" value="ECO:0007669"/>
    <property type="project" value="UniProtKB-ARBA"/>
</dbReference>
<keyword evidence="5 9" id="KW-1133">Transmembrane helix</keyword>
<dbReference type="GO" id="GO:0005353">
    <property type="term" value="F:fructose transmembrane transporter activity"/>
    <property type="evidence" value="ECO:0007669"/>
    <property type="project" value="UniProtKB-ARBA"/>
</dbReference>
<evidence type="ECO:0000256" key="2">
    <source>
        <dbReference type="ARBA" id="ARBA00022448"/>
    </source>
</evidence>
<dbReference type="GO" id="GO:0005886">
    <property type="term" value="C:plasma membrane"/>
    <property type="evidence" value="ECO:0007669"/>
    <property type="project" value="UniProtKB-SubCell"/>
</dbReference>
<name>A0AA36BX31_OCTVU</name>
<dbReference type="AlphaFoldDB" id="A0AA36BX31"/>
<evidence type="ECO:0000256" key="6">
    <source>
        <dbReference type="ARBA" id="ARBA00023136"/>
    </source>
</evidence>
<feature type="compositionally biased region" description="Basic and acidic residues" evidence="8">
    <location>
        <begin position="1"/>
        <end position="101"/>
    </location>
</feature>
<feature type="transmembrane region" description="Helical" evidence="9">
    <location>
        <begin position="304"/>
        <end position="326"/>
    </location>
</feature>
<dbReference type="PROSITE" id="PS00217">
    <property type="entry name" value="SUGAR_TRANSPORT_2"/>
    <property type="match status" value="1"/>
</dbReference>
<dbReference type="PRINTS" id="PR00171">
    <property type="entry name" value="SUGRTRNSPORT"/>
</dbReference>
<feature type="transmembrane region" description="Helical" evidence="9">
    <location>
        <begin position="529"/>
        <end position="551"/>
    </location>
</feature>
<dbReference type="EMBL" id="OX597839">
    <property type="protein sequence ID" value="CAI9741282.1"/>
    <property type="molecule type" value="Genomic_DNA"/>
</dbReference>
<accession>A0AA36BX31</accession>
<feature type="transmembrane region" description="Helical" evidence="9">
    <location>
        <begin position="457"/>
        <end position="477"/>
    </location>
</feature>
<keyword evidence="11" id="KW-1185">Reference proteome</keyword>
<keyword evidence="3" id="KW-1003">Cell membrane</keyword>
<dbReference type="SUPFAM" id="SSF103473">
    <property type="entry name" value="MFS general substrate transporter"/>
    <property type="match status" value="1"/>
</dbReference>
<evidence type="ECO:0000256" key="4">
    <source>
        <dbReference type="ARBA" id="ARBA00022692"/>
    </source>
</evidence>
<dbReference type="InterPro" id="IPR005829">
    <property type="entry name" value="Sugar_transporter_CS"/>
</dbReference>
<proteinExistence type="inferred from homology"/>
<dbReference type="PROSITE" id="PS00216">
    <property type="entry name" value="SUGAR_TRANSPORT_1"/>
    <property type="match status" value="2"/>
</dbReference>
<feature type="transmembrane region" description="Helical" evidence="9">
    <location>
        <begin position="126"/>
        <end position="147"/>
    </location>
</feature>
<dbReference type="InterPro" id="IPR045263">
    <property type="entry name" value="GLUT"/>
</dbReference>
<evidence type="ECO:0000256" key="3">
    <source>
        <dbReference type="ARBA" id="ARBA00022475"/>
    </source>
</evidence>
<dbReference type="FunFam" id="1.20.1250.20:FF:001511">
    <property type="entry name" value="Solute carrier family 2, facilitated glucose transporter member 5"/>
    <property type="match status" value="1"/>
</dbReference>
<evidence type="ECO:0000256" key="5">
    <source>
        <dbReference type="ARBA" id="ARBA00022989"/>
    </source>
</evidence>
<dbReference type="NCBIfam" id="TIGR00879">
    <property type="entry name" value="SP"/>
    <property type="match status" value="1"/>
</dbReference>
<comment type="similarity">
    <text evidence="7">Belongs to the major facilitator superfamily. Sugar transporter (TC 2.A.1.1) family.</text>
</comment>
<evidence type="ECO:0000256" key="9">
    <source>
        <dbReference type="SAM" id="Phobius"/>
    </source>
</evidence>
<feature type="transmembrane region" description="Helical" evidence="9">
    <location>
        <begin position="557"/>
        <end position="578"/>
    </location>
</feature>
<dbReference type="PANTHER" id="PTHR23503:SF8">
    <property type="entry name" value="FACILITATED GLUCOSE TRANSPORTER PROTEIN 1"/>
    <property type="match status" value="1"/>
</dbReference>
<dbReference type="Gene3D" id="1.20.1250.20">
    <property type="entry name" value="MFS general substrate transporter like domains"/>
    <property type="match status" value="1"/>
</dbReference>
<sequence>MEEEGRPKSQEEPKGESKEEPKEEVKEESKKEPKEESKEESKKEPKEETKEKPKEESKGESKEESKKESKGESKEESKKESKEEPKEEPKEESKEGLKEQENNSNKPNQDVENFELSKMEKKSSGLTPYLAFCTFVAVFGNSLLYGYNIGVINTPAEIIMDFYNETYAERSDSAPSKEFITMQWSLTVSLFVAFGMIGSFVSGMMADRFGRKKSMLLITVIMFLAAITGGITKTAKAPECLMISRMLVGLHSGVNIGLASLYLAEIAPKEIRGAVGTCHQLAITIGILLAQILGLEELMGTPDLWPMLFAFVAFPTLVTLVLLPFCPESPRYLAVKKQQIPEAEAALRKLRGVSDVSDEVEEMRLEASKSVEKPFKVKELLVSPVHRIPILVACLMMVFQQWSGINAVFAYSQFIFTQAQLDQKAIPYAIVGTGVTNVFATIIVIPLMEKLGRRPLLLSPTAIMALAMLILSIFLNIQEGYEDEKAPSWMGYVSIIIMLVYIIGFAVGLGPIPFNIVSELFTQGPRAAAMSMSLVFNWVTNFILLLTFPFLQLSMGPYTFILFIVVLIVAVFFIFFFVPETKGKTFEEIQRILAAGKVWKKHTPLPADEVVGENVPMDTTKV</sequence>
<dbReference type="InterPro" id="IPR005828">
    <property type="entry name" value="MFS_sugar_transport-like"/>
</dbReference>
<feature type="compositionally biased region" description="Polar residues" evidence="8">
    <location>
        <begin position="102"/>
        <end position="111"/>
    </location>
</feature>
<feature type="transmembrane region" description="Helical" evidence="9">
    <location>
        <begin position="243"/>
        <end position="264"/>
    </location>
</feature>
<dbReference type="PANTHER" id="PTHR23503">
    <property type="entry name" value="SOLUTE CARRIER FAMILY 2"/>
    <property type="match status" value="1"/>
</dbReference>
<feature type="transmembrane region" description="Helical" evidence="9">
    <location>
        <begin position="388"/>
        <end position="405"/>
    </location>
</feature>
<reference evidence="10" key="1">
    <citation type="submission" date="2023-08" db="EMBL/GenBank/DDBJ databases">
        <authorList>
            <person name="Alioto T."/>
            <person name="Alioto T."/>
            <person name="Gomez Garrido J."/>
        </authorList>
    </citation>
    <scope>NUCLEOTIDE SEQUENCE</scope>
</reference>
<feature type="region of interest" description="Disordered" evidence="8">
    <location>
        <begin position="1"/>
        <end position="112"/>
    </location>
</feature>
<comment type="subcellular location">
    <subcellularLocation>
        <location evidence="1">Cell membrane</location>
        <topology evidence="1">Multi-pass membrane protein</topology>
    </subcellularLocation>
</comment>
<dbReference type="InterPro" id="IPR036259">
    <property type="entry name" value="MFS_trans_sf"/>
</dbReference>
<gene>
    <name evidence="10" type="ORF">OCTVUL_1B018814</name>
</gene>
<dbReference type="InterPro" id="IPR003663">
    <property type="entry name" value="Sugar/inositol_transpt"/>
</dbReference>
<feature type="transmembrane region" description="Helical" evidence="9">
    <location>
        <begin position="214"/>
        <end position="231"/>
    </location>
</feature>
<evidence type="ECO:0000256" key="8">
    <source>
        <dbReference type="SAM" id="MobiDB-lite"/>
    </source>
</evidence>
<organism evidence="10 11">
    <name type="scientific">Octopus vulgaris</name>
    <name type="common">Common octopus</name>
    <dbReference type="NCBI Taxonomy" id="6645"/>
    <lineage>
        <taxon>Eukaryota</taxon>
        <taxon>Metazoa</taxon>
        <taxon>Spiralia</taxon>
        <taxon>Lophotrochozoa</taxon>
        <taxon>Mollusca</taxon>
        <taxon>Cephalopoda</taxon>
        <taxon>Coleoidea</taxon>
        <taxon>Octopodiformes</taxon>
        <taxon>Octopoda</taxon>
        <taxon>Incirrata</taxon>
        <taxon>Octopodidae</taxon>
        <taxon>Octopus</taxon>
    </lineage>
</organism>